<reference evidence="2" key="1">
    <citation type="submission" date="2017-12" db="EMBL/GenBank/DDBJ databases">
        <title>Gene loss provides genomic basis for host adaptation in cereal stripe rust fungi.</title>
        <authorList>
            <person name="Xia C."/>
        </authorList>
    </citation>
    <scope>NUCLEOTIDE SEQUENCE [LARGE SCALE GENOMIC DNA]</scope>
    <source>
        <strain evidence="2">93-210</strain>
    </source>
</reference>
<sequence>MIRRRGMRRRPLMQLRMGKFLHWFIIIIFIYFSDFIFGNISLPGSQQLF</sequence>
<accession>A0A2S4UQR9</accession>
<keyword evidence="1" id="KW-0812">Transmembrane</keyword>
<evidence type="ECO:0000256" key="1">
    <source>
        <dbReference type="SAM" id="Phobius"/>
    </source>
</evidence>
<protein>
    <submittedName>
        <fullName evidence="2">Uncharacterized protein</fullName>
    </submittedName>
</protein>
<proteinExistence type="predicted"/>
<keyword evidence="1" id="KW-1133">Transmembrane helix</keyword>
<feature type="transmembrane region" description="Helical" evidence="1">
    <location>
        <begin position="20"/>
        <end position="42"/>
    </location>
</feature>
<evidence type="ECO:0000313" key="2">
    <source>
        <dbReference type="EMBL" id="POV99609.1"/>
    </source>
</evidence>
<keyword evidence="3" id="KW-1185">Reference proteome</keyword>
<keyword evidence="1" id="KW-0472">Membrane</keyword>
<name>A0A2S4UQR9_9BASI</name>
<evidence type="ECO:0000313" key="3">
    <source>
        <dbReference type="Proteomes" id="UP000239156"/>
    </source>
</evidence>
<dbReference type="AlphaFoldDB" id="A0A2S4UQR9"/>
<dbReference type="VEuPathDB" id="FungiDB:PSTT_13690"/>
<dbReference type="EMBL" id="PKSL01000197">
    <property type="protein sequence ID" value="POV99609.1"/>
    <property type="molecule type" value="Genomic_DNA"/>
</dbReference>
<dbReference type="Proteomes" id="UP000239156">
    <property type="component" value="Unassembled WGS sequence"/>
</dbReference>
<gene>
    <name evidence="2" type="ORF">PSTT_13690</name>
</gene>
<comment type="caution">
    <text evidence="2">The sequence shown here is derived from an EMBL/GenBank/DDBJ whole genome shotgun (WGS) entry which is preliminary data.</text>
</comment>
<organism evidence="2 3">
    <name type="scientific">Puccinia striiformis</name>
    <dbReference type="NCBI Taxonomy" id="27350"/>
    <lineage>
        <taxon>Eukaryota</taxon>
        <taxon>Fungi</taxon>
        <taxon>Dikarya</taxon>
        <taxon>Basidiomycota</taxon>
        <taxon>Pucciniomycotina</taxon>
        <taxon>Pucciniomycetes</taxon>
        <taxon>Pucciniales</taxon>
        <taxon>Pucciniaceae</taxon>
        <taxon>Puccinia</taxon>
    </lineage>
</organism>